<feature type="domain" description="SMP" evidence="4">
    <location>
        <begin position="22"/>
        <end position="76"/>
    </location>
</feature>
<feature type="domain" description="SMP" evidence="4">
    <location>
        <begin position="202"/>
        <end position="259"/>
    </location>
</feature>
<protein>
    <submittedName>
        <fullName evidence="5">Seed maturation protein</fullName>
    </submittedName>
</protein>
<evidence type="ECO:0000256" key="2">
    <source>
        <dbReference type="ARBA" id="ARBA00022737"/>
    </source>
</evidence>
<dbReference type="PANTHER" id="PTHR31174">
    <property type="entry name" value="SEED MATURATION FAMILY PROTEIN"/>
    <property type="match status" value="1"/>
</dbReference>
<keyword evidence="2" id="KW-0677">Repeat</keyword>
<dbReference type="Proteomes" id="UP000188268">
    <property type="component" value="Unassembled WGS sequence"/>
</dbReference>
<gene>
    <name evidence="5" type="ORF">CCACVL1_14894</name>
</gene>
<dbReference type="STRING" id="210143.A0A1R3I523"/>
<organism evidence="5 6">
    <name type="scientific">Corchorus capsularis</name>
    <name type="common">Jute</name>
    <dbReference type="NCBI Taxonomy" id="210143"/>
    <lineage>
        <taxon>Eukaryota</taxon>
        <taxon>Viridiplantae</taxon>
        <taxon>Streptophyta</taxon>
        <taxon>Embryophyta</taxon>
        <taxon>Tracheophyta</taxon>
        <taxon>Spermatophyta</taxon>
        <taxon>Magnoliopsida</taxon>
        <taxon>eudicotyledons</taxon>
        <taxon>Gunneridae</taxon>
        <taxon>Pentapetalae</taxon>
        <taxon>rosids</taxon>
        <taxon>malvids</taxon>
        <taxon>Malvales</taxon>
        <taxon>Malvaceae</taxon>
        <taxon>Grewioideae</taxon>
        <taxon>Apeibeae</taxon>
        <taxon>Corchorus</taxon>
    </lineage>
</organism>
<dbReference type="InterPro" id="IPR042971">
    <property type="entry name" value="LEA_SMP"/>
</dbReference>
<comment type="caution">
    <text evidence="5">The sequence shown here is derived from an EMBL/GenBank/DDBJ whole genome shotgun (WGS) entry which is preliminary data.</text>
</comment>
<comment type="similarity">
    <text evidence="1">Belongs to the LEA type SMP family.</text>
</comment>
<dbReference type="Gramene" id="OMO77702">
    <property type="protein sequence ID" value="OMO77702"/>
    <property type="gene ID" value="CCACVL1_14894"/>
</dbReference>
<dbReference type="PANTHER" id="PTHR31174:SF7">
    <property type="entry name" value="LATE EMBRYOGENESIS ABUNDANT PROTEIN 31-RELATED"/>
    <property type="match status" value="1"/>
</dbReference>
<evidence type="ECO:0000256" key="1">
    <source>
        <dbReference type="ARBA" id="ARBA00010733"/>
    </source>
</evidence>
<dbReference type="AlphaFoldDB" id="A0A1R3I523"/>
<dbReference type="OMA" id="RNKPDMR"/>
<dbReference type="InterPro" id="IPR007011">
    <property type="entry name" value="LEA_SMP_dom"/>
</dbReference>
<evidence type="ECO:0000313" key="6">
    <source>
        <dbReference type="Proteomes" id="UP000188268"/>
    </source>
</evidence>
<dbReference type="Pfam" id="PF04927">
    <property type="entry name" value="SMP"/>
    <property type="match status" value="3"/>
</dbReference>
<evidence type="ECO:0000313" key="5">
    <source>
        <dbReference type="EMBL" id="OMO77702.1"/>
    </source>
</evidence>
<evidence type="ECO:0000259" key="4">
    <source>
        <dbReference type="Pfam" id="PF04927"/>
    </source>
</evidence>
<feature type="region of interest" description="Disordered" evidence="3">
    <location>
        <begin position="1"/>
        <end position="24"/>
    </location>
</feature>
<accession>A0A1R3I523</accession>
<name>A0A1R3I523_COCAP</name>
<feature type="compositionally biased region" description="Basic and acidic residues" evidence="3">
    <location>
        <begin position="1"/>
        <end position="23"/>
    </location>
</feature>
<evidence type="ECO:0000256" key="3">
    <source>
        <dbReference type="SAM" id="MobiDB-lite"/>
    </source>
</evidence>
<dbReference type="OrthoDB" id="2014755at2759"/>
<feature type="domain" description="SMP" evidence="4">
    <location>
        <begin position="137"/>
        <end position="194"/>
    </location>
</feature>
<keyword evidence="6" id="KW-1185">Reference proteome</keyword>
<proteinExistence type="inferred from homology"/>
<reference evidence="5 6" key="1">
    <citation type="submission" date="2013-09" db="EMBL/GenBank/DDBJ databases">
        <title>Corchorus capsularis genome sequencing.</title>
        <authorList>
            <person name="Alam M."/>
            <person name="Haque M.S."/>
            <person name="Islam M.S."/>
            <person name="Emdad E.M."/>
            <person name="Islam M.M."/>
            <person name="Ahmed B."/>
            <person name="Halim A."/>
            <person name="Hossen Q.M.M."/>
            <person name="Hossain M.Z."/>
            <person name="Ahmed R."/>
            <person name="Khan M.M."/>
            <person name="Islam R."/>
            <person name="Rashid M.M."/>
            <person name="Khan S.A."/>
            <person name="Rahman M.S."/>
            <person name="Alam M."/>
        </authorList>
    </citation>
    <scope>NUCLEOTIDE SEQUENCE [LARGE SCALE GENOMIC DNA]</scope>
    <source>
        <strain evidence="6">cv. CVL-1</strain>
        <tissue evidence="5">Whole seedling</tissue>
    </source>
</reference>
<dbReference type="EMBL" id="AWWV01010699">
    <property type="protein sequence ID" value="OMO77702.1"/>
    <property type="molecule type" value="Genomic_DNA"/>
</dbReference>
<sequence>MSQEQPRRPQLVDDQSPKKEPIKFGDVFNVTGELASKPIGPQDAAAMQSAENLVLGQTRKSGPAAVMQSASAVNEREGLVSHDQADVAGDQGVSLTMSEAGGEVWVTEAVGGQVVGQYIQPEIPAATSPGLLTSDPITVGEALETVAISAADKPIEQSDAAAIQAAEMRATERNATLPGGIGSEAQSAATKNTRTMRFEDQTTLSDVLSDATLMLPKDKAVTREDADKVVAAELRNNPDMATTPGGVGAAMAAAARLNQYSPT</sequence>